<sequence>MEKLRSIDTFGQLSGFDKYAALQEACEELERELYTCKNTGALKKDISLFSAALNSGSEQLPPYALEKFAKQLQALLKGLEAINRNSSVTRFKFKRKPTTLVPIGTASVGATPSNVVKPSTSLEPVQDQNIVVTHAAASYENLVRCTITCNAQNRQCATEFAESGSSALHLRSLNSCIVNLYGVPFDRGSIHIENAVDSLVLIRIQKEANIQVRLFGLKSCKLYIVHESMRRQAVVLENCENCCFHISMKEGIDIQDFSNISKCLTDEARHLRFEGFDIDGNDAAALSK</sequence>
<keyword evidence="2" id="KW-1185">Reference proteome</keyword>
<dbReference type="OrthoDB" id="4035763at2759"/>
<organism evidence="1 2">
    <name type="scientific">Lachancea quebecensis</name>
    <dbReference type="NCBI Taxonomy" id="1654605"/>
    <lineage>
        <taxon>Eukaryota</taxon>
        <taxon>Fungi</taxon>
        <taxon>Dikarya</taxon>
        <taxon>Ascomycota</taxon>
        <taxon>Saccharomycotina</taxon>
        <taxon>Saccharomycetes</taxon>
        <taxon>Saccharomycetales</taxon>
        <taxon>Saccharomycetaceae</taxon>
        <taxon>Lachancea</taxon>
    </lineage>
</organism>
<dbReference type="AlphaFoldDB" id="A0A0P1KTA7"/>
<evidence type="ECO:0000313" key="1">
    <source>
        <dbReference type="EMBL" id="CUS23130.1"/>
    </source>
</evidence>
<evidence type="ECO:0000313" key="2">
    <source>
        <dbReference type="Proteomes" id="UP000236544"/>
    </source>
</evidence>
<dbReference type="EMBL" id="LN890539">
    <property type="protein sequence ID" value="CUS23130.1"/>
    <property type="molecule type" value="Genomic_DNA"/>
</dbReference>
<dbReference type="Gene3D" id="2.160.20.70">
    <property type="match status" value="1"/>
</dbReference>
<accession>A0A0P1KTA7</accession>
<proteinExistence type="predicted"/>
<reference evidence="2" key="1">
    <citation type="submission" date="2015-10" db="EMBL/GenBank/DDBJ databases">
        <authorList>
            <person name="Devillers H."/>
        </authorList>
    </citation>
    <scope>NUCLEOTIDE SEQUENCE [LARGE SCALE GENOMIC DNA]</scope>
</reference>
<name>A0A0P1KTA7_9SACH</name>
<protein>
    <submittedName>
        <fullName evidence="1">LAQU0S08e02784g1_1</fullName>
    </submittedName>
</protein>
<dbReference type="InterPro" id="IPR016098">
    <property type="entry name" value="CAP/MinC_C"/>
</dbReference>
<dbReference type="Proteomes" id="UP000236544">
    <property type="component" value="Unassembled WGS sequence"/>
</dbReference>
<gene>
    <name evidence="1" type="ORF">LAQU0_S08e02784g</name>
</gene>